<dbReference type="InterPro" id="IPR001245">
    <property type="entry name" value="Ser-Thr/Tyr_kinase_cat_dom"/>
</dbReference>
<proteinExistence type="predicted"/>
<evidence type="ECO:0000259" key="12">
    <source>
        <dbReference type="Pfam" id="PF08263"/>
    </source>
</evidence>
<comment type="catalytic activity">
    <reaction evidence="10">
        <text>L-seryl-[protein] + ATP = O-phospho-L-seryl-[protein] + ADP + H(+)</text>
        <dbReference type="Rhea" id="RHEA:17989"/>
        <dbReference type="Rhea" id="RHEA-COMP:9863"/>
        <dbReference type="Rhea" id="RHEA-COMP:11604"/>
        <dbReference type="ChEBI" id="CHEBI:15378"/>
        <dbReference type="ChEBI" id="CHEBI:29999"/>
        <dbReference type="ChEBI" id="CHEBI:30616"/>
        <dbReference type="ChEBI" id="CHEBI:83421"/>
        <dbReference type="ChEBI" id="CHEBI:456216"/>
        <dbReference type="EC" id="2.7.11.1"/>
    </reaction>
</comment>
<keyword evidence="8" id="KW-0067">ATP-binding</keyword>
<evidence type="ECO:0000313" key="14">
    <source>
        <dbReference type="Proteomes" id="UP001293593"/>
    </source>
</evidence>
<dbReference type="GO" id="GO:0005524">
    <property type="term" value="F:ATP binding"/>
    <property type="evidence" value="ECO:0007669"/>
    <property type="project" value="UniProtKB-KW"/>
</dbReference>
<dbReference type="Pfam" id="PF08263">
    <property type="entry name" value="LRRNT_2"/>
    <property type="match status" value="1"/>
</dbReference>
<feature type="domain" description="Serine-threonine/tyrosine-protein kinase catalytic" evidence="11">
    <location>
        <begin position="99"/>
        <end position="195"/>
    </location>
</feature>
<dbReference type="Proteomes" id="UP001293593">
    <property type="component" value="Unassembled WGS sequence"/>
</dbReference>
<evidence type="ECO:0000259" key="11">
    <source>
        <dbReference type="Pfam" id="PF07714"/>
    </source>
</evidence>
<sequence>MAMEFLFRKPQFSEKLTIWWVLLVGCLSLFPSHVPSFITSPNSEANTLLKWKASLDHQSQTLLSTWRDNSSHPCNWVGIECNEFNSIFNISLGELGLRELAYTMKVTEKCDVYSFGVLALEIIMGKHPRDLIMSSSDAPTIVSQDLDLKEVLDQRLPYPRGLVAEKVLLIARIAFTCLDKNPHTRPSMEQVCNELVVPRS</sequence>
<dbReference type="Gene3D" id="1.10.510.10">
    <property type="entry name" value="Transferase(Phosphotransferase) domain 1"/>
    <property type="match status" value="1"/>
</dbReference>
<dbReference type="Pfam" id="PF07714">
    <property type="entry name" value="PK_Tyr_Ser-Thr"/>
    <property type="match status" value="1"/>
</dbReference>
<organism evidence="13 14">
    <name type="scientific">Acacia crassicarpa</name>
    <name type="common">northern wattle</name>
    <dbReference type="NCBI Taxonomy" id="499986"/>
    <lineage>
        <taxon>Eukaryota</taxon>
        <taxon>Viridiplantae</taxon>
        <taxon>Streptophyta</taxon>
        <taxon>Embryophyta</taxon>
        <taxon>Tracheophyta</taxon>
        <taxon>Spermatophyta</taxon>
        <taxon>Magnoliopsida</taxon>
        <taxon>eudicotyledons</taxon>
        <taxon>Gunneridae</taxon>
        <taxon>Pentapetalae</taxon>
        <taxon>rosids</taxon>
        <taxon>fabids</taxon>
        <taxon>Fabales</taxon>
        <taxon>Fabaceae</taxon>
        <taxon>Caesalpinioideae</taxon>
        <taxon>mimosoid clade</taxon>
        <taxon>Acacieae</taxon>
        <taxon>Acacia</taxon>
    </lineage>
</organism>
<protein>
    <recommendedName>
        <fullName evidence="1">non-specific serine/threonine protein kinase</fullName>
        <ecNumber evidence="1">2.7.11.1</ecNumber>
    </recommendedName>
</protein>
<evidence type="ECO:0000256" key="10">
    <source>
        <dbReference type="ARBA" id="ARBA00048679"/>
    </source>
</evidence>
<feature type="domain" description="Leucine-rich repeat-containing N-terminal plant-type" evidence="12">
    <location>
        <begin position="42"/>
        <end position="82"/>
    </location>
</feature>
<evidence type="ECO:0000256" key="2">
    <source>
        <dbReference type="ARBA" id="ARBA00022527"/>
    </source>
</evidence>
<dbReference type="GO" id="GO:0004674">
    <property type="term" value="F:protein serine/threonine kinase activity"/>
    <property type="evidence" value="ECO:0007669"/>
    <property type="project" value="UniProtKB-KW"/>
</dbReference>
<keyword evidence="4" id="KW-0808">Transferase</keyword>
<evidence type="ECO:0000256" key="7">
    <source>
        <dbReference type="ARBA" id="ARBA00022777"/>
    </source>
</evidence>
<evidence type="ECO:0000313" key="13">
    <source>
        <dbReference type="EMBL" id="KAK4270655.1"/>
    </source>
</evidence>
<dbReference type="InterPro" id="IPR051420">
    <property type="entry name" value="Ser_Thr_Kinases_DiverseReg"/>
</dbReference>
<keyword evidence="6" id="KW-0547">Nucleotide-binding</keyword>
<dbReference type="SUPFAM" id="SSF56112">
    <property type="entry name" value="Protein kinase-like (PK-like)"/>
    <property type="match status" value="1"/>
</dbReference>
<dbReference type="PANTHER" id="PTHR48005:SF70">
    <property type="entry name" value="MDIS1-INTERACTING RECEPTOR LIKE KINASE 2-LIKE"/>
    <property type="match status" value="1"/>
</dbReference>
<dbReference type="EMBL" id="JAWXYG010000005">
    <property type="protein sequence ID" value="KAK4270655.1"/>
    <property type="molecule type" value="Genomic_DNA"/>
</dbReference>
<evidence type="ECO:0000256" key="5">
    <source>
        <dbReference type="ARBA" id="ARBA00022737"/>
    </source>
</evidence>
<keyword evidence="5" id="KW-0677">Repeat</keyword>
<gene>
    <name evidence="13" type="ORF">QN277_019434</name>
</gene>
<evidence type="ECO:0000256" key="1">
    <source>
        <dbReference type="ARBA" id="ARBA00012513"/>
    </source>
</evidence>
<keyword evidence="2" id="KW-0723">Serine/threonine-protein kinase</keyword>
<name>A0AAE1MN98_9FABA</name>
<reference evidence="13" key="1">
    <citation type="submission" date="2023-10" db="EMBL/GenBank/DDBJ databases">
        <title>Chromosome-level genome of the transformable northern wattle, Acacia crassicarpa.</title>
        <authorList>
            <person name="Massaro I."/>
            <person name="Sinha N.R."/>
            <person name="Poethig S."/>
            <person name="Leichty A.R."/>
        </authorList>
    </citation>
    <scope>NUCLEOTIDE SEQUENCE</scope>
    <source>
        <strain evidence="13">Acra3RX</strain>
        <tissue evidence="13">Leaf</tissue>
    </source>
</reference>
<evidence type="ECO:0000256" key="9">
    <source>
        <dbReference type="ARBA" id="ARBA00047899"/>
    </source>
</evidence>
<comment type="caution">
    <text evidence="13">The sequence shown here is derived from an EMBL/GenBank/DDBJ whole genome shotgun (WGS) entry which is preliminary data.</text>
</comment>
<evidence type="ECO:0000256" key="6">
    <source>
        <dbReference type="ARBA" id="ARBA00022741"/>
    </source>
</evidence>
<evidence type="ECO:0000256" key="3">
    <source>
        <dbReference type="ARBA" id="ARBA00022614"/>
    </source>
</evidence>
<dbReference type="PANTHER" id="PTHR48005">
    <property type="entry name" value="LEUCINE RICH REPEAT KINASE 2"/>
    <property type="match status" value="1"/>
</dbReference>
<accession>A0AAE1MN98</accession>
<dbReference type="InterPro" id="IPR011009">
    <property type="entry name" value="Kinase-like_dom_sf"/>
</dbReference>
<keyword evidence="14" id="KW-1185">Reference proteome</keyword>
<dbReference type="InterPro" id="IPR013210">
    <property type="entry name" value="LRR_N_plant-typ"/>
</dbReference>
<comment type="catalytic activity">
    <reaction evidence="9">
        <text>L-threonyl-[protein] + ATP = O-phospho-L-threonyl-[protein] + ADP + H(+)</text>
        <dbReference type="Rhea" id="RHEA:46608"/>
        <dbReference type="Rhea" id="RHEA-COMP:11060"/>
        <dbReference type="Rhea" id="RHEA-COMP:11605"/>
        <dbReference type="ChEBI" id="CHEBI:15378"/>
        <dbReference type="ChEBI" id="CHEBI:30013"/>
        <dbReference type="ChEBI" id="CHEBI:30616"/>
        <dbReference type="ChEBI" id="CHEBI:61977"/>
        <dbReference type="ChEBI" id="CHEBI:456216"/>
        <dbReference type="EC" id="2.7.11.1"/>
    </reaction>
</comment>
<dbReference type="EC" id="2.7.11.1" evidence="1"/>
<keyword evidence="7" id="KW-0418">Kinase</keyword>
<keyword evidence="3" id="KW-0433">Leucine-rich repeat</keyword>
<dbReference type="AlphaFoldDB" id="A0AAE1MN98"/>
<evidence type="ECO:0000256" key="4">
    <source>
        <dbReference type="ARBA" id="ARBA00022679"/>
    </source>
</evidence>
<evidence type="ECO:0000256" key="8">
    <source>
        <dbReference type="ARBA" id="ARBA00022840"/>
    </source>
</evidence>